<organism evidence="2 3">
    <name type="scientific">Lactuca sativa</name>
    <name type="common">Garden lettuce</name>
    <dbReference type="NCBI Taxonomy" id="4236"/>
    <lineage>
        <taxon>Eukaryota</taxon>
        <taxon>Viridiplantae</taxon>
        <taxon>Streptophyta</taxon>
        <taxon>Embryophyta</taxon>
        <taxon>Tracheophyta</taxon>
        <taxon>Spermatophyta</taxon>
        <taxon>Magnoliopsida</taxon>
        <taxon>eudicotyledons</taxon>
        <taxon>Gunneridae</taxon>
        <taxon>Pentapetalae</taxon>
        <taxon>asterids</taxon>
        <taxon>campanulids</taxon>
        <taxon>Asterales</taxon>
        <taxon>Asteraceae</taxon>
        <taxon>Cichorioideae</taxon>
        <taxon>Cichorieae</taxon>
        <taxon>Lactucinae</taxon>
        <taxon>Lactuca</taxon>
    </lineage>
</organism>
<dbReference type="Gene3D" id="3.40.395.10">
    <property type="entry name" value="Adenoviral Proteinase, Chain A"/>
    <property type="match status" value="1"/>
</dbReference>
<comment type="caution">
    <text evidence="2">The sequence shown here is derived from an EMBL/GenBank/DDBJ whole genome shotgun (WGS) entry which is preliminary data.</text>
</comment>
<dbReference type="SUPFAM" id="SSF54001">
    <property type="entry name" value="Cysteine proteinases"/>
    <property type="match status" value="1"/>
</dbReference>
<protein>
    <submittedName>
        <fullName evidence="2">Uncharacterized protein</fullName>
    </submittedName>
</protein>
<keyword evidence="1" id="KW-0788">Thiol protease</keyword>
<keyword evidence="1" id="KW-0645">Protease</keyword>
<proteinExistence type="predicted"/>
<evidence type="ECO:0000313" key="2">
    <source>
        <dbReference type="EMBL" id="KAJ0184458.1"/>
    </source>
</evidence>
<dbReference type="AlphaFoldDB" id="A0A9R1UC77"/>
<accession>A0A9R1UC77</accession>
<dbReference type="PANTHER" id="PTHR46915:SF6">
    <property type="entry name" value="CYSTEINE PROTEINASES SUPERFAMILY PROTEIN"/>
    <property type="match status" value="1"/>
</dbReference>
<dbReference type="Proteomes" id="UP000235145">
    <property type="component" value="Unassembled WGS sequence"/>
</dbReference>
<dbReference type="GO" id="GO:0008234">
    <property type="term" value="F:cysteine-type peptidase activity"/>
    <property type="evidence" value="ECO:0007669"/>
    <property type="project" value="UniProtKB-KW"/>
</dbReference>
<gene>
    <name evidence="2" type="ORF">LSAT_V11C900462290</name>
</gene>
<dbReference type="InterPro" id="IPR038765">
    <property type="entry name" value="Papain-like_cys_pep_sf"/>
</dbReference>
<sequence length="93" mass="11022">MAHSIPSSQPNMIMECNGPFHHTKQTLNFTCFCISCMNLWLSIPEDKKSSFTRLDPLWYTLYSSDSNKEKVLNWIKKKDIFSRKYVVFPIVQW</sequence>
<keyword evidence="3" id="KW-1185">Reference proteome</keyword>
<evidence type="ECO:0000256" key="1">
    <source>
        <dbReference type="ARBA" id="ARBA00022807"/>
    </source>
</evidence>
<keyword evidence="1" id="KW-0378">Hydrolase</keyword>
<evidence type="ECO:0000313" key="3">
    <source>
        <dbReference type="Proteomes" id="UP000235145"/>
    </source>
</evidence>
<reference evidence="2 3" key="1">
    <citation type="journal article" date="2017" name="Nat. Commun.">
        <title>Genome assembly with in vitro proximity ligation data and whole-genome triplication in lettuce.</title>
        <authorList>
            <person name="Reyes-Chin-Wo S."/>
            <person name="Wang Z."/>
            <person name="Yang X."/>
            <person name="Kozik A."/>
            <person name="Arikit S."/>
            <person name="Song C."/>
            <person name="Xia L."/>
            <person name="Froenicke L."/>
            <person name="Lavelle D.O."/>
            <person name="Truco M.J."/>
            <person name="Xia R."/>
            <person name="Zhu S."/>
            <person name="Xu C."/>
            <person name="Xu H."/>
            <person name="Xu X."/>
            <person name="Cox K."/>
            <person name="Korf I."/>
            <person name="Meyers B.C."/>
            <person name="Michelmore R.W."/>
        </authorList>
    </citation>
    <scope>NUCLEOTIDE SEQUENCE [LARGE SCALE GENOMIC DNA]</scope>
    <source>
        <strain evidence="3">cv. Salinas</strain>
        <tissue evidence="2">Seedlings</tissue>
    </source>
</reference>
<dbReference type="EMBL" id="NBSK02000009">
    <property type="protein sequence ID" value="KAJ0184458.1"/>
    <property type="molecule type" value="Genomic_DNA"/>
</dbReference>
<dbReference type="PANTHER" id="PTHR46915">
    <property type="entry name" value="UBIQUITIN-LIKE PROTEASE 4-RELATED"/>
    <property type="match status" value="1"/>
</dbReference>
<name>A0A9R1UC77_LACSA</name>